<dbReference type="InterPro" id="IPR058922">
    <property type="entry name" value="WHD_DRP"/>
</dbReference>
<keyword evidence="2" id="KW-0611">Plant defense</keyword>
<dbReference type="Pfam" id="PF23598">
    <property type="entry name" value="LRR_14"/>
    <property type="match status" value="1"/>
</dbReference>
<dbReference type="Proteomes" id="UP001652623">
    <property type="component" value="Chromosome 8"/>
</dbReference>
<keyword evidence="5" id="KW-1185">Reference proteome</keyword>
<organism evidence="5 6">
    <name type="scientific">Ziziphus jujuba</name>
    <name type="common">Chinese jujube</name>
    <name type="synonym">Ziziphus sativa</name>
    <dbReference type="NCBI Taxonomy" id="326968"/>
    <lineage>
        <taxon>Eukaryota</taxon>
        <taxon>Viridiplantae</taxon>
        <taxon>Streptophyta</taxon>
        <taxon>Embryophyta</taxon>
        <taxon>Tracheophyta</taxon>
        <taxon>Spermatophyta</taxon>
        <taxon>Magnoliopsida</taxon>
        <taxon>eudicotyledons</taxon>
        <taxon>Gunneridae</taxon>
        <taxon>Pentapetalae</taxon>
        <taxon>rosids</taxon>
        <taxon>fabids</taxon>
        <taxon>Rosales</taxon>
        <taxon>Rhamnaceae</taxon>
        <taxon>Paliureae</taxon>
        <taxon>Ziziphus</taxon>
    </lineage>
</organism>
<evidence type="ECO:0000313" key="6">
    <source>
        <dbReference type="RefSeq" id="XP_060675458.1"/>
    </source>
</evidence>
<gene>
    <name evidence="6" type="primary">LOC125421358</name>
</gene>
<dbReference type="InterPro" id="IPR055414">
    <property type="entry name" value="LRR_R13L4/SHOC2-like"/>
</dbReference>
<dbReference type="PANTHER" id="PTHR47186">
    <property type="entry name" value="LEUCINE-RICH REPEAT-CONTAINING PROTEIN 57"/>
    <property type="match status" value="1"/>
</dbReference>
<sequence length="575" mass="67409">MRSKVTEQEWKDVLSSRFWELKDEQTKTFAPFFLSYYDLSPRERRCFSYCSVFPKDFEFWRVHLIEMWMSQGYLSGSQNPEEEGEKCFQILTMRSFFQDFGVGFDGRIVSYKMHDILHDFAQFLTRNECSTMRVQVDMQKRERPSVEKIRHSWLSLAPNFPKIPTLVFDQGNLRSLFIDCASDTSLGDENMVFFHQNFRYLKHLRTLRFRSSKITKVPEQIGQLMHLRYLIMYESMYVQELVDEVCDLCNLQTLMIQGCSRLQRLPEGMGKLVNLRHLYMRGCYALVGFPKGIGRLTQLRTLDTMVIPKKNEAAYFLSVGDLKKLNRLRFQRYDFEISKCCNLINRSESELMYWECLVGLVLDFGGIDEKEEIRDEEDEFGILEALQPHPNLRYLRITKYKGTNLYPKWMMGLDRLTGLQIIDCKQCESLHPLGRLLPSLEELEIDGLDKVEKIGDEFLGLGVEQAEAVSFPKLKVLLFYNMRDWEDWEGTAGTSLQLGVMPCLKLLRIENCGNLKSLPPYLKLTPLHTLCINACRMISQSLQNSEEEFTKISHIPRIIIDGEESIKIRVEHQRQ</sequence>
<evidence type="ECO:0000313" key="5">
    <source>
        <dbReference type="Proteomes" id="UP001652623"/>
    </source>
</evidence>
<keyword evidence="1" id="KW-0677">Repeat</keyword>
<dbReference type="GeneID" id="125421358"/>
<dbReference type="Gene3D" id="3.80.10.10">
    <property type="entry name" value="Ribonuclease Inhibitor"/>
    <property type="match status" value="1"/>
</dbReference>
<dbReference type="SUPFAM" id="SSF52058">
    <property type="entry name" value="L domain-like"/>
    <property type="match status" value="1"/>
</dbReference>
<evidence type="ECO:0000259" key="4">
    <source>
        <dbReference type="Pfam" id="PF23598"/>
    </source>
</evidence>
<name>A0ABM4AFE6_ZIZJJ</name>
<feature type="domain" description="Disease resistance R13L4/SHOC-2-like LRR" evidence="4">
    <location>
        <begin position="194"/>
        <end position="510"/>
    </location>
</feature>
<dbReference type="PANTHER" id="PTHR47186:SF42">
    <property type="entry name" value="DISEASE RESISTANCE RPP13-LIKE PROTEIN 1"/>
    <property type="match status" value="1"/>
</dbReference>
<feature type="domain" description="Disease resistance protein winged helix" evidence="3">
    <location>
        <begin position="52"/>
        <end position="121"/>
    </location>
</feature>
<dbReference type="Gene3D" id="1.10.10.10">
    <property type="entry name" value="Winged helix-like DNA-binding domain superfamily/Winged helix DNA-binding domain"/>
    <property type="match status" value="1"/>
</dbReference>
<dbReference type="Pfam" id="PF23559">
    <property type="entry name" value="WHD_DRP"/>
    <property type="match status" value="1"/>
</dbReference>
<accession>A0ABM4AFE6</accession>
<proteinExistence type="predicted"/>
<evidence type="ECO:0000259" key="3">
    <source>
        <dbReference type="Pfam" id="PF23559"/>
    </source>
</evidence>
<dbReference type="RefSeq" id="XP_060675458.1">
    <property type="nucleotide sequence ID" value="XM_060819475.1"/>
</dbReference>
<reference evidence="6" key="1">
    <citation type="submission" date="2025-08" db="UniProtKB">
        <authorList>
            <consortium name="RefSeq"/>
        </authorList>
    </citation>
    <scope>IDENTIFICATION</scope>
    <source>
        <tissue evidence="6">Seedling</tissue>
    </source>
</reference>
<evidence type="ECO:0000256" key="2">
    <source>
        <dbReference type="ARBA" id="ARBA00022821"/>
    </source>
</evidence>
<protein>
    <submittedName>
        <fullName evidence="6">Disease resistance protein RGA3</fullName>
    </submittedName>
</protein>
<evidence type="ECO:0000256" key="1">
    <source>
        <dbReference type="ARBA" id="ARBA00022737"/>
    </source>
</evidence>
<dbReference type="InterPro" id="IPR036388">
    <property type="entry name" value="WH-like_DNA-bd_sf"/>
</dbReference>
<dbReference type="InterPro" id="IPR032675">
    <property type="entry name" value="LRR_dom_sf"/>
</dbReference>